<evidence type="ECO:0000313" key="3">
    <source>
        <dbReference type="Proteomes" id="UP000321046"/>
    </source>
</evidence>
<feature type="compositionally biased region" description="Pro residues" evidence="1">
    <location>
        <begin position="140"/>
        <end position="150"/>
    </location>
</feature>
<dbReference type="Proteomes" id="UP000321046">
    <property type="component" value="Unassembled WGS sequence"/>
</dbReference>
<feature type="compositionally biased region" description="Acidic residues" evidence="1">
    <location>
        <begin position="123"/>
        <end position="133"/>
    </location>
</feature>
<dbReference type="OrthoDB" id="5515052at2"/>
<sequence length="150" mass="16872">MSTKKQDVSDVTRWVREVGAWKSEHRRLRALLARIDATLSQRERAVEDALWVRAHAADAHEAKRAEEVLRRALKEVEREQAQTHDRLEAICESLDEVKLEKASALTSPGEHPPERVGTSGEAPGDEDRVEEAVWESFPASDPPSYNPGRA</sequence>
<dbReference type="RefSeq" id="WP_146975525.1">
    <property type="nucleotide sequence ID" value="NZ_VOSL01000058.1"/>
</dbReference>
<comment type="caution">
    <text evidence="2">The sequence shown here is derived from an EMBL/GenBank/DDBJ whole genome shotgun (WGS) entry which is preliminary data.</text>
</comment>
<dbReference type="AlphaFoldDB" id="A0A5C6X9R4"/>
<protein>
    <submittedName>
        <fullName evidence="2">Uncharacterized protein</fullName>
    </submittedName>
</protein>
<feature type="region of interest" description="Disordered" evidence="1">
    <location>
        <begin position="101"/>
        <end position="150"/>
    </location>
</feature>
<name>A0A5C6X9R4_9DELT</name>
<evidence type="ECO:0000256" key="1">
    <source>
        <dbReference type="SAM" id="MobiDB-lite"/>
    </source>
</evidence>
<gene>
    <name evidence="2" type="ORF">FRC96_14830</name>
</gene>
<accession>A0A5C6X9R4</accession>
<evidence type="ECO:0000313" key="2">
    <source>
        <dbReference type="EMBL" id="TXD34022.1"/>
    </source>
</evidence>
<proteinExistence type="predicted"/>
<dbReference type="EMBL" id="VOSL01000058">
    <property type="protein sequence ID" value="TXD34022.1"/>
    <property type="molecule type" value="Genomic_DNA"/>
</dbReference>
<organism evidence="2 3">
    <name type="scientific">Lujinxingia vulgaris</name>
    <dbReference type="NCBI Taxonomy" id="2600176"/>
    <lineage>
        <taxon>Bacteria</taxon>
        <taxon>Deltaproteobacteria</taxon>
        <taxon>Bradymonadales</taxon>
        <taxon>Lujinxingiaceae</taxon>
        <taxon>Lujinxingia</taxon>
    </lineage>
</organism>
<reference evidence="2 3" key="1">
    <citation type="submission" date="2019-08" db="EMBL/GenBank/DDBJ databases">
        <title>Bradymonadales sp. TMQ2.</title>
        <authorList>
            <person name="Liang Q."/>
        </authorList>
    </citation>
    <scope>NUCLEOTIDE SEQUENCE [LARGE SCALE GENOMIC DNA]</scope>
    <source>
        <strain evidence="2 3">TMQ2</strain>
    </source>
</reference>